<dbReference type="InterPro" id="IPR050282">
    <property type="entry name" value="Cycloisomerase_2"/>
</dbReference>
<keyword evidence="3" id="KW-1185">Reference proteome</keyword>
<dbReference type="InterPro" id="IPR015943">
    <property type="entry name" value="WD40/YVTN_repeat-like_dom_sf"/>
</dbReference>
<dbReference type="PANTHER" id="PTHR30344">
    <property type="entry name" value="6-PHOSPHOGLUCONOLACTONASE-RELATED"/>
    <property type="match status" value="1"/>
</dbReference>
<reference evidence="3" key="1">
    <citation type="submission" date="2016-10" db="EMBL/GenBank/DDBJ databases">
        <authorList>
            <person name="Varghese N."/>
            <person name="Submissions S."/>
        </authorList>
    </citation>
    <scope>NUCLEOTIDE SEQUENCE [LARGE SCALE GENOMIC DNA]</scope>
    <source>
        <strain evidence="3">CGMCC 4.6856</strain>
    </source>
</reference>
<dbReference type="EMBL" id="FOFA01000008">
    <property type="protein sequence ID" value="SER04846.1"/>
    <property type="molecule type" value="Genomic_DNA"/>
</dbReference>
<gene>
    <name evidence="2" type="ORF">SAMN05421756_10896</name>
</gene>
<dbReference type="AlphaFoldDB" id="A0A1H9L0C4"/>
<dbReference type="Gene3D" id="2.130.10.10">
    <property type="entry name" value="YVTN repeat-like/Quinoprotein amine dehydrogenase"/>
    <property type="match status" value="1"/>
</dbReference>
<dbReference type="Proteomes" id="UP000198504">
    <property type="component" value="Unassembled WGS sequence"/>
</dbReference>
<evidence type="ECO:0000313" key="3">
    <source>
        <dbReference type="Proteomes" id="UP000198504"/>
    </source>
</evidence>
<name>A0A1H9L0C4_9ACTN</name>
<keyword evidence="2" id="KW-0413">Isomerase</keyword>
<dbReference type="Pfam" id="PF10282">
    <property type="entry name" value="Lactonase"/>
    <property type="match status" value="1"/>
</dbReference>
<dbReference type="PANTHER" id="PTHR30344:SF1">
    <property type="entry name" value="6-PHOSPHOGLUCONOLACTONASE"/>
    <property type="match status" value="1"/>
</dbReference>
<dbReference type="RefSeq" id="WP_091183827.1">
    <property type="nucleotide sequence ID" value="NZ_FOFA01000008.1"/>
</dbReference>
<evidence type="ECO:0000313" key="2">
    <source>
        <dbReference type="EMBL" id="SER04846.1"/>
    </source>
</evidence>
<dbReference type="SUPFAM" id="SSF51004">
    <property type="entry name" value="C-terminal (heme d1) domain of cytochrome cd1-nitrite reductase"/>
    <property type="match status" value="1"/>
</dbReference>
<dbReference type="GO" id="GO:0017057">
    <property type="term" value="F:6-phosphogluconolactonase activity"/>
    <property type="evidence" value="ECO:0007669"/>
    <property type="project" value="TreeGrafter"/>
</dbReference>
<comment type="similarity">
    <text evidence="1">Belongs to the cycloisomerase 2 family.</text>
</comment>
<dbReference type="GO" id="GO:0016853">
    <property type="term" value="F:isomerase activity"/>
    <property type="evidence" value="ECO:0007669"/>
    <property type="project" value="UniProtKB-KW"/>
</dbReference>
<protein>
    <submittedName>
        <fullName evidence="2">6-phosphogluconolactonase, cycloisomerase 2 family</fullName>
    </submittedName>
</protein>
<evidence type="ECO:0000256" key="1">
    <source>
        <dbReference type="ARBA" id="ARBA00005564"/>
    </source>
</evidence>
<organism evidence="2 3">
    <name type="scientific">Microlunatus flavus</name>
    <dbReference type="NCBI Taxonomy" id="1036181"/>
    <lineage>
        <taxon>Bacteria</taxon>
        <taxon>Bacillati</taxon>
        <taxon>Actinomycetota</taxon>
        <taxon>Actinomycetes</taxon>
        <taxon>Propionibacteriales</taxon>
        <taxon>Propionibacteriaceae</taxon>
        <taxon>Microlunatus</taxon>
    </lineage>
</organism>
<accession>A0A1H9L0C4</accession>
<proteinExistence type="inferred from homology"/>
<dbReference type="STRING" id="1036181.SAMN05421756_10896"/>
<dbReference type="InterPro" id="IPR019405">
    <property type="entry name" value="Lactonase_7-beta_prop"/>
</dbReference>
<dbReference type="InterPro" id="IPR011048">
    <property type="entry name" value="Haem_d1_sf"/>
</dbReference>
<dbReference type="OrthoDB" id="9790815at2"/>
<sequence length="395" mass="41845">MSRGEATALYLARARTLSSYRLHPDDGALSPLAELVMPNVVQSAWAHPRLPVLYVSCGEPPPGSSVGDWVCAVALDPETGVRGLLGDPVRIAGRALDLTTDPAGGHLLLAHTRPASISVRRLGPDGTIGEVVEQQTDPGLGVFPHQVRVTSDGRRCLCVCRGLASPHPWRASRDPQTEPGSLHVIDLDDGRLGAATTLTLGDGRHFGPRNLDTDATGTTYYLGLETQNEVVVLSTAAGGRPEPVPRQRLSTLARPDAEIHQGLGPVLMNPAGTVLYVANRAYQPRPDADRVLPVDAENTVVVYAVGPRDRLLTEVQRLDSGGVCPRSLSLDLDGRTLVVANSETYRVGDVTAAEVAMNLATFRVRDDGRLEPLARHPVGDGSGAPISWAGLAATS</sequence>